<dbReference type="InterPro" id="IPR036238">
    <property type="entry name" value="Transglutaminase_C_sf"/>
</dbReference>
<dbReference type="Gene3D" id="2.60.40.10">
    <property type="entry name" value="Immunoglobulins"/>
    <property type="match status" value="2"/>
</dbReference>
<proteinExistence type="predicted"/>
<evidence type="ECO:0000259" key="1">
    <source>
        <dbReference type="SMART" id="SM00460"/>
    </source>
</evidence>
<feature type="domain" description="Transglutaminase-like" evidence="1">
    <location>
        <begin position="73"/>
        <end position="166"/>
    </location>
</feature>
<dbReference type="SMART" id="SM00460">
    <property type="entry name" value="TGc"/>
    <property type="match status" value="1"/>
</dbReference>
<dbReference type="InterPro" id="IPR002931">
    <property type="entry name" value="Transglutaminase-like"/>
</dbReference>
<dbReference type="PANTHER" id="PTHR11590">
    <property type="entry name" value="PROTEIN-GLUTAMINE GAMMA-GLUTAMYLTRANSFERASE"/>
    <property type="match status" value="1"/>
</dbReference>
<dbReference type="EMBL" id="BLXT01005528">
    <property type="protein sequence ID" value="GFO23757.1"/>
    <property type="molecule type" value="Genomic_DNA"/>
</dbReference>
<keyword evidence="3" id="KW-1185">Reference proteome</keyword>
<dbReference type="SUPFAM" id="SSF49309">
    <property type="entry name" value="Transglutaminase, two C-terminal domains"/>
    <property type="match status" value="2"/>
</dbReference>
<protein>
    <submittedName>
        <fullName evidence="2">Hemocyte protein-glutamine gamma-glutamyltransferase-like</fullName>
    </submittedName>
</protein>
<reference evidence="2 3" key="1">
    <citation type="journal article" date="2021" name="Elife">
        <title>Chloroplast acquisition without the gene transfer in kleptoplastic sea slugs, Plakobranchus ocellatus.</title>
        <authorList>
            <person name="Maeda T."/>
            <person name="Takahashi S."/>
            <person name="Yoshida T."/>
            <person name="Shimamura S."/>
            <person name="Takaki Y."/>
            <person name="Nagai Y."/>
            <person name="Toyoda A."/>
            <person name="Suzuki Y."/>
            <person name="Arimoto A."/>
            <person name="Ishii H."/>
            <person name="Satoh N."/>
            <person name="Nishiyama T."/>
            <person name="Hasebe M."/>
            <person name="Maruyama T."/>
            <person name="Minagawa J."/>
            <person name="Obokata J."/>
            <person name="Shigenobu S."/>
        </authorList>
    </citation>
    <scope>NUCLEOTIDE SEQUENCE [LARGE SCALE GENOMIC DNA]</scope>
</reference>
<dbReference type="Pfam" id="PF00927">
    <property type="entry name" value="Transglut_C"/>
    <property type="match status" value="1"/>
</dbReference>
<dbReference type="PANTHER" id="PTHR11590:SF40">
    <property type="entry name" value="HEMOCYTE PROTEIN-GLUTAMINE GAMMA-GLUTAMYLTRANSFERASE-LIKE PROTEIN"/>
    <property type="match status" value="1"/>
</dbReference>
<sequence>MLDCALYLLEVGNLAWTSRGNPIPVVRKLSAMVNSNDDGGVLVGNWSGEYSDGKSPLSWTGSVAILEKYWENKRPVKFGQCWVFSGVITTVCRALGIPTRSVTNFASAHDTDGSVTIDVIFDDEGNRDDYLTDDSVWNFHVWNEAWMARPDLPKGFGGWQAIDATPQELSDGVFCCGPVSVHAIKQGEINTPYDAPFVFAEVNADRMYWMPSLTGKMECIGVDNKSVGKFVSTKEPNSWRRLDLTDTYKHPDGSAEERAAVLKANQVGSNRQDLYEKKEHDVTFSLEQDSENTWVGGNFEVILRIHNTSKKDRTVSGRMAVSSMYYTGVVATKLKSDPFEKIQLKPGQDLETCFYPLDDNSLIRPAPEVVKAATEFQVEVSFTNPLDSPLTSCFVAVDGLSKPLEFPQGNVSPKGTFIATLPITPKKLGHTELIVSFNSTQLEDINGSHAIFIQDK</sequence>
<organism evidence="2 3">
    <name type="scientific">Plakobranchus ocellatus</name>
    <dbReference type="NCBI Taxonomy" id="259542"/>
    <lineage>
        <taxon>Eukaryota</taxon>
        <taxon>Metazoa</taxon>
        <taxon>Spiralia</taxon>
        <taxon>Lophotrochozoa</taxon>
        <taxon>Mollusca</taxon>
        <taxon>Gastropoda</taxon>
        <taxon>Heterobranchia</taxon>
        <taxon>Euthyneura</taxon>
        <taxon>Panpulmonata</taxon>
        <taxon>Sacoglossa</taxon>
        <taxon>Placobranchoidea</taxon>
        <taxon>Plakobranchidae</taxon>
        <taxon>Plakobranchus</taxon>
    </lineage>
</organism>
<dbReference type="FunFam" id="3.90.260.10:FF:000002">
    <property type="entry name" value="Erythrocyte membrane protein band 4.2"/>
    <property type="match status" value="1"/>
</dbReference>
<dbReference type="InterPro" id="IPR013783">
    <property type="entry name" value="Ig-like_fold"/>
</dbReference>
<dbReference type="InterPro" id="IPR038765">
    <property type="entry name" value="Papain-like_cys_pep_sf"/>
</dbReference>
<gene>
    <name evidence="2" type="ORF">PoB_005026200</name>
</gene>
<evidence type="ECO:0000313" key="3">
    <source>
        <dbReference type="Proteomes" id="UP000735302"/>
    </source>
</evidence>
<dbReference type="Pfam" id="PF01841">
    <property type="entry name" value="Transglut_core"/>
    <property type="match status" value="1"/>
</dbReference>
<dbReference type="SUPFAM" id="SSF54001">
    <property type="entry name" value="Cysteine proteinases"/>
    <property type="match status" value="1"/>
</dbReference>
<dbReference type="InterPro" id="IPR036985">
    <property type="entry name" value="Transglutaminase-like_sf"/>
</dbReference>
<evidence type="ECO:0000313" key="2">
    <source>
        <dbReference type="EMBL" id="GFO23757.1"/>
    </source>
</evidence>
<dbReference type="InterPro" id="IPR050779">
    <property type="entry name" value="Transglutaminase"/>
</dbReference>
<accession>A0AAV4BWQ0</accession>
<dbReference type="Gene3D" id="3.90.260.10">
    <property type="entry name" value="Transglutaminase-like"/>
    <property type="match status" value="1"/>
</dbReference>
<name>A0AAV4BWQ0_9GAST</name>
<dbReference type="PROSITE" id="PS00547">
    <property type="entry name" value="TRANSGLUTAMINASES"/>
    <property type="match status" value="1"/>
</dbReference>
<dbReference type="GO" id="GO:0003810">
    <property type="term" value="F:protein-glutamine gamma-glutamyltransferase activity"/>
    <property type="evidence" value="ECO:0007669"/>
    <property type="project" value="InterPro"/>
</dbReference>
<dbReference type="Proteomes" id="UP000735302">
    <property type="component" value="Unassembled WGS sequence"/>
</dbReference>
<dbReference type="InterPro" id="IPR013808">
    <property type="entry name" value="Transglutaminase_AS"/>
</dbReference>
<dbReference type="AlphaFoldDB" id="A0AAV4BWQ0"/>
<dbReference type="InterPro" id="IPR008958">
    <property type="entry name" value="Transglutaminase_C"/>
</dbReference>
<comment type="caution">
    <text evidence="2">The sequence shown here is derived from an EMBL/GenBank/DDBJ whole genome shotgun (WGS) entry which is preliminary data.</text>
</comment>